<proteinExistence type="predicted"/>
<protein>
    <submittedName>
        <fullName evidence="1">Uncharacterized protein</fullName>
    </submittedName>
</protein>
<dbReference type="EMBL" id="PYMB01000002">
    <property type="protein sequence ID" value="PSW14397.1"/>
    <property type="molecule type" value="Genomic_DNA"/>
</dbReference>
<sequence>MKKGNGKSELALQAEKLAKDCTAFAEQMSQERGCLDVISEITSLALSNIKFIHIHLGFYAHTSAFCVSVNSREDSYEVAETVLLYGKTVYLDRNSFEDDATPLQQLLEIEDKLLELIAEAKDKLEAAA</sequence>
<comment type="caution">
    <text evidence="1">The sequence shown here is derived from an EMBL/GenBank/DDBJ whole genome shotgun (WGS) entry which is preliminary data.</text>
</comment>
<accession>A0A2T3NH86</accession>
<name>A0A2T3NH86_9GAMM</name>
<dbReference type="OrthoDB" id="5906124at2"/>
<reference evidence="1 2" key="1">
    <citation type="submission" date="2018-03" db="EMBL/GenBank/DDBJ databases">
        <title>Whole genome sequencing of Histamine producing bacteria.</title>
        <authorList>
            <person name="Butler K."/>
        </authorList>
    </citation>
    <scope>NUCLEOTIDE SEQUENCE [LARGE SCALE GENOMIC DNA]</scope>
    <source>
        <strain evidence="1 2">DSM 19138</strain>
    </source>
</reference>
<evidence type="ECO:0000313" key="1">
    <source>
        <dbReference type="EMBL" id="PSW14397.1"/>
    </source>
</evidence>
<gene>
    <name evidence="1" type="ORF">C9J01_08135</name>
</gene>
<organism evidence="1 2">
    <name type="scientific">Photobacterium rosenbergii</name>
    <dbReference type="NCBI Taxonomy" id="294936"/>
    <lineage>
        <taxon>Bacteria</taxon>
        <taxon>Pseudomonadati</taxon>
        <taxon>Pseudomonadota</taxon>
        <taxon>Gammaproteobacteria</taxon>
        <taxon>Vibrionales</taxon>
        <taxon>Vibrionaceae</taxon>
        <taxon>Photobacterium</taxon>
    </lineage>
</organism>
<dbReference type="RefSeq" id="WP_107297641.1">
    <property type="nucleotide sequence ID" value="NZ_PYMB01000002.1"/>
</dbReference>
<dbReference type="AlphaFoldDB" id="A0A2T3NH86"/>
<dbReference type="Proteomes" id="UP000241346">
    <property type="component" value="Unassembled WGS sequence"/>
</dbReference>
<evidence type="ECO:0000313" key="2">
    <source>
        <dbReference type="Proteomes" id="UP000241346"/>
    </source>
</evidence>